<dbReference type="InterPro" id="IPR029068">
    <property type="entry name" value="Glyas_Bleomycin-R_OHBP_Dase"/>
</dbReference>
<dbReference type="CDD" id="cd07246">
    <property type="entry name" value="VOC_like"/>
    <property type="match status" value="1"/>
</dbReference>
<dbReference type="Pfam" id="PF00903">
    <property type="entry name" value="Glyoxalase"/>
    <property type="match status" value="1"/>
</dbReference>
<evidence type="ECO:0000313" key="3">
    <source>
        <dbReference type="EMBL" id="CUU43934.1"/>
    </source>
</evidence>
<dbReference type="EMBL" id="AP014854">
    <property type="protein sequence ID" value="BAR98732.1"/>
    <property type="molecule type" value="Genomic_DNA"/>
</dbReference>
<accession>A0A0H5B935</accession>
<keyword evidence="2" id="KW-0223">Dioxygenase</keyword>
<dbReference type="PROSITE" id="PS51819">
    <property type="entry name" value="VOC"/>
    <property type="match status" value="1"/>
</dbReference>
<dbReference type="AlphaFoldDB" id="A0A0H5B935"/>
<sequence length="140" mass="15173">MLAVGRDYPPLTPHLTVTDAAAAMTFYRNVFDAVERRCLPGRAGGVAHAELTINRGLIVLSDTESEAETTAPPLPGEGASVSLRLMLPSIELVDAWYARAVSNGAAPEMAPTNAYWGLRFAAVRDPFGHRWILQARNEAR</sequence>
<gene>
    <name evidence="2" type="ORF">BV133_1139</name>
    <name evidence="3" type="ORF">BVIRIDIS_29620</name>
</gene>
<reference evidence="3" key="2">
    <citation type="submission" date="2015-11" db="EMBL/GenBank/DDBJ databases">
        <authorList>
            <person name="Zhang Y."/>
            <person name="Guo Z."/>
        </authorList>
    </citation>
    <scope>NUCLEOTIDE SEQUENCE</scope>
    <source>
        <strain evidence="3">1</strain>
    </source>
</reference>
<dbReference type="STRING" id="1079.BVIR_196"/>
<dbReference type="GO" id="GO:0051213">
    <property type="term" value="F:dioxygenase activity"/>
    <property type="evidence" value="ECO:0007669"/>
    <property type="project" value="UniProtKB-KW"/>
</dbReference>
<reference evidence="2" key="1">
    <citation type="journal article" date="2015" name="Genome Announc.">
        <title>Complete Genome Sequence of the Bacteriochlorophyll b-Producing Photosynthetic Bacterium Blastochloris viridis.</title>
        <authorList>
            <person name="Tsukatani Y."/>
            <person name="Hirose Y."/>
            <person name="Harada J."/>
            <person name="Misawa N."/>
            <person name="Mori K."/>
            <person name="Inoue K."/>
            <person name="Tamiaki H."/>
        </authorList>
    </citation>
    <scope>NUCLEOTIDE SEQUENCE [LARGE SCALE GENOMIC DNA]</scope>
    <source>
        <strain evidence="2">DSM 133</strain>
    </source>
</reference>
<evidence type="ECO:0000259" key="1">
    <source>
        <dbReference type="PROSITE" id="PS51819"/>
    </source>
</evidence>
<dbReference type="Gene3D" id="3.30.720.120">
    <property type="match status" value="1"/>
</dbReference>
<keyword evidence="2" id="KW-0560">Oxidoreductase</keyword>
<proteinExistence type="predicted"/>
<evidence type="ECO:0000313" key="4">
    <source>
        <dbReference type="Proteomes" id="UP000065734"/>
    </source>
</evidence>
<organism evidence="3 4">
    <name type="scientific">Blastochloris viridis</name>
    <name type="common">Rhodopseudomonas viridis</name>
    <dbReference type="NCBI Taxonomy" id="1079"/>
    <lineage>
        <taxon>Bacteria</taxon>
        <taxon>Pseudomonadati</taxon>
        <taxon>Pseudomonadota</taxon>
        <taxon>Alphaproteobacteria</taxon>
        <taxon>Hyphomicrobiales</taxon>
        <taxon>Blastochloridaceae</taxon>
        <taxon>Blastochloris</taxon>
    </lineage>
</organism>
<evidence type="ECO:0000313" key="2">
    <source>
        <dbReference type="EMBL" id="BAR98732.1"/>
    </source>
</evidence>
<dbReference type="InterPro" id="IPR004360">
    <property type="entry name" value="Glyas_Fos-R_dOase_dom"/>
</dbReference>
<reference evidence="4" key="3">
    <citation type="journal article" date="2016" name="Genome Announc.">
        <title>Revised genome sequence of the purple photosynthetic bacterium Blastochloris viridis.</title>
        <authorList>
            <person name="Liu L.N."/>
            <person name="Faulkner M."/>
            <person name="Liu X."/>
            <person name="Huang F."/>
            <person name="Darby A.C."/>
            <person name="Hall N."/>
        </authorList>
    </citation>
    <scope>NUCLEOTIDE SEQUENCE [LARGE SCALE GENOMIC DNA]</scope>
    <source>
        <strain evidence="4">ATCC 19567 / DSM 133 / F</strain>
    </source>
</reference>
<dbReference type="SUPFAM" id="SSF54593">
    <property type="entry name" value="Glyoxalase/Bleomycin resistance protein/Dihydroxybiphenyl dioxygenase"/>
    <property type="match status" value="1"/>
</dbReference>
<feature type="domain" description="VOC" evidence="1">
    <location>
        <begin position="9"/>
        <end position="136"/>
    </location>
</feature>
<dbReference type="Gene3D" id="3.30.720.110">
    <property type="match status" value="1"/>
</dbReference>
<protein>
    <submittedName>
        <fullName evidence="2">Glyoxalase/bleomycin resistance protein/dioxygenase</fullName>
    </submittedName>
    <submittedName>
        <fullName evidence="3">Putative enzyme related to lactoylglutathione lyase</fullName>
    </submittedName>
</protein>
<dbReference type="PANTHER" id="PTHR34109:SF1">
    <property type="entry name" value="VOC DOMAIN-CONTAINING PROTEIN"/>
    <property type="match status" value="1"/>
</dbReference>
<keyword evidence="4" id="KW-1185">Reference proteome</keyword>
<dbReference type="PANTHER" id="PTHR34109">
    <property type="entry name" value="BNAUNNG04460D PROTEIN-RELATED"/>
    <property type="match status" value="1"/>
</dbReference>
<dbReference type="GO" id="GO:0016829">
    <property type="term" value="F:lyase activity"/>
    <property type="evidence" value="ECO:0007669"/>
    <property type="project" value="UniProtKB-KW"/>
</dbReference>
<dbReference type="Proteomes" id="UP000065734">
    <property type="component" value="Chromosome I"/>
</dbReference>
<name>A0A0H5B935_BLAVI</name>
<keyword evidence="3" id="KW-0456">Lyase</keyword>
<dbReference type="InterPro" id="IPR037523">
    <property type="entry name" value="VOC_core"/>
</dbReference>
<dbReference type="EMBL" id="LN907867">
    <property type="protein sequence ID" value="CUU43934.1"/>
    <property type="molecule type" value="Genomic_DNA"/>
</dbReference>
<dbReference type="KEGG" id="bvr:BVIR_196"/>